<evidence type="ECO:0000313" key="3">
    <source>
        <dbReference type="Proteomes" id="UP001570071"/>
    </source>
</evidence>
<accession>A0ABV4N3P0</accession>
<evidence type="ECO:0000256" key="1">
    <source>
        <dbReference type="ARBA" id="ARBA00023172"/>
    </source>
</evidence>
<protein>
    <submittedName>
        <fullName evidence="2">Site-specific integrase</fullName>
    </submittedName>
</protein>
<evidence type="ECO:0000313" key="2">
    <source>
        <dbReference type="EMBL" id="MEZ8724038.1"/>
    </source>
</evidence>
<dbReference type="CDD" id="cd00397">
    <property type="entry name" value="DNA_BRE_C"/>
    <property type="match status" value="1"/>
</dbReference>
<organism evidence="2 3">
    <name type="scientific">Vibrio pomeroyi</name>
    <dbReference type="NCBI Taxonomy" id="198832"/>
    <lineage>
        <taxon>Bacteria</taxon>
        <taxon>Pseudomonadati</taxon>
        <taxon>Pseudomonadota</taxon>
        <taxon>Gammaproteobacteria</taxon>
        <taxon>Vibrionales</taxon>
        <taxon>Vibrionaceae</taxon>
        <taxon>Vibrio</taxon>
    </lineage>
</organism>
<keyword evidence="3" id="KW-1185">Reference proteome</keyword>
<dbReference type="InterPro" id="IPR011010">
    <property type="entry name" value="DNA_brk_join_enz"/>
</dbReference>
<comment type="caution">
    <text evidence="2">The sequence shown here is derived from an EMBL/GenBank/DDBJ whole genome shotgun (WGS) entry which is preliminary data.</text>
</comment>
<gene>
    <name evidence="2" type="ORF">AB6D66_23465</name>
</gene>
<dbReference type="SUPFAM" id="SSF56349">
    <property type="entry name" value="DNA breaking-rejoining enzymes"/>
    <property type="match status" value="1"/>
</dbReference>
<name>A0ABV4N3P0_9VIBR</name>
<keyword evidence="1" id="KW-0233">DNA recombination</keyword>
<dbReference type="InterPro" id="IPR013762">
    <property type="entry name" value="Integrase-like_cat_sf"/>
</dbReference>
<dbReference type="RefSeq" id="WP_372126381.1">
    <property type="nucleotide sequence ID" value="NZ_JBFSSG010000091.1"/>
</dbReference>
<reference evidence="2 3" key="1">
    <citation type="journal article" date="2024" name="ISME J.">
        <title>Tailless and filamentous prophages are predominant in marine Vibrio.</title>
        <authorList>
            <person name="Steensen K."/>
            <person name="Seneca J."/>
            <person name="Bartlau N."/>
            <person name="Yu X.A."/>
            <person name="Hussain F.A."/>
            <person name="Polz M.F."/>
        </authorList>
    </citation>
    <scope>NUCLEOTIDE SEQUENCE [LARGE SCALE GENOMIC DNA]</scope>
    <source>
        <strain evidence="2 3">10N.239.312.F12</strain>
    </source>
</reference>
<dbReference type="EMBL" id="JBFSSG010000091">
    <property type="protein sequence ID" value="MEZ8724038.1"/>
    <property type="molecule type" value="Genomic_DNA"/>
</dbReference>
<dbReference type="Proteomes" id="UP001570071">
    <property type="component" value="Unassembled WGS sequence"/>
</dbReference>
<dbReference type="Gene3D" id="1.10.443.10">
    <property type="entry name" value="Intergrase catalytic core"/>
    <property type="match status" value="1"/>
</dbReference>
<proteinExistence type="predicted"/>
<sequence length="988" mass="114967">MIHSLLSASHVIEYHQDLSLDCESPDTIHWICEQLHRLSIEERVFTDRHLIQLNQAIKEIPTGRQRQLISARDQVLYYLSTVCEWQLPPVKEAQFEDAQDTWMLTILQRSQPATVLMNGYQTQRSTFMTKRWADVGWLVMVLNMEVAPLPMRYWADVLANPSSIEYFEGQFTLKVLHPKPIAAYDSKETPSFTRYALPLFAYRLLEDFYVRTPSERYTPRQLTHHLNQWGAQTPYYFDELQPAEWFRTFQCVWHGHHRLPAPFLRDFSDPMRHVATVSTVHTNTPKGAFISAELYQLPITELNETPSTSHGSRRFQWPHKALIKYHQGKHKTRPPTPPWQERNLLPSLFYGFVNELFELGGIQRHTLQPDSIDRYTNFYQHLSPLSFACASDPETLHAWAHAQFTALQEQSTPWHLYNFLRYLAHQELTDHLDLSQFEKPTLPSLVDACCLSVTQIHDTVEALLSSAHGDALQRLFSAVALLLGYYGTLRRGEVLRLRMCDITICPKDQQRFYLTITTTEEGAPKGGKTRTTAAYLPELSAKLVRALLAIKKNATAREPLIRVTGESLSQREQRYLYPVTQALKSLWGQHVRFHHLRHSGADLLYLQGLHLAYQRPPEHLACFQEETESQTMLTEAVCQARFDFWLEGQPFCDVNDAILLDVMGKELGHFYYATTRKHYLHGMEKVGNIVQPKQRAYSRDELRYILGMSARSNDISRVLNEIHPNYTLQSDEQKKRHSLQFSEGDLLPKVIARHQRLHNNTSSPIAPLPRWLPSTDKKRSDKAFISMWVSSLPQDFIDESHDDFILFNRHTLRLNDGSKFDFRTLSQQWLALKKLKRFAFDKKDRTQLKALGIPKVVKHWREDGREDRPQERRPYISLTFCVKCNQKTQKAFVQLFHEGPFKAHPATLSLVQNRKSLRSTQHQRVENQFKRAKDSLQTFIVPEGDGALIIELHTNIFAHHLMSPLTQHIERLFTPHPSQHRRREAQHG</sequence>